<dbReference type="Proteomes" id="UP001218218">
    <property type="component" value="Unassembled WGS sequence"/>
</dbReference>
<proteinExistence type="predicted"/>
<sequence length="402" mass="44821">MFRGSESPPPPSLSLHRSRHSSPRHTPYNPDHRSHRNGSENFNPVGPGQPGDFHSQYLPYGGSSGGDRAPFSSLHSQNLSRLPSQTTLVNVDELSSQYGLDNGQRKAAHAFCKLSSEDRAVTIFLRLLRTERQNGEIQVQMQQVQSHLDNIAAFCVQNWKPSPEQVKLLKSLLRHYIIRPITSYNNLVPLVETYILDHAAQLRLGLYKDDPTVKTVVNALLVKENGNTRSAIRKLVWMSLTERSALETFTKKVIQVYHLPTIPASPPQDIMACMALMRKIAKPLLKKDSQRGGDTGFWKDIEAELDVLFDKNGNQRDSPAWRKWEQEIIEQDNRKYNRSAAETIARTQEEIDAAVLPGANDAPAGEDEEENAASTHEDREVHISGLGDLAALAAAAVVRSSA</sequence>
<organism evidence="2 3">
    <name type="scientific">Mycena albidolilacea</name>
    <dbReference type="NCBI Taxonomy" id="1033008"/>
    <lineage>
        <taxon>Eukaryota</taxon>
        <taxon>Fungi</taxon>
        <taxon>Dikarya</taxon>
        <taxon>Basidiomycota</taxon>
        <taxon>Agaricomycotina</taxon>
        <taxon>Agaricomycetes</taxon>
        <taxon>Agaricomycetidae</taxon>
        <taxon>Agaricales</taxon>
        <taxon>Marasmiineae</taxon>
        <taxon>Mycenaceae</taxon>
        <taxon>Mycena</taxon>
    </lineage>
</organism>
<feature type="region of interest" description="Disordered" evidence="1">
    <location>
        <begin position="356"/>
        <end position="380"/>
    </location>
</feature>
<gene>
    <name evidence="2" type="ORF">DFH08DRAFT_863083</name>
</gene>
<dbReference type="EMBL" id="JARIHO010000015">
    <property type="protein sequence ID" value="KAJ7349770.1"/>
    <property type="molecule type" value="Genomic_DNA"/>
</dbReference>
<name>A0AAD7A565_9AGAR</name>
<accession>A0AAD7A565</accession>
<reference evidence="2" key="1">
    <citation type="submission" date="2023-03" db="EMBL/GenBank/DDBJ databases">
        <title>Massive genome expansion in bonnet fungi (Mycena s.s.) driven by repeated elements and novel gene families across ecological guilds.</title>
        <authorList>
            <consortium name="Lawrence Berkeley National Laboratory"/>
            <person name="Harder C.B."/>
            <person name="Miyauchi S."/>
            <person name="Viragh M."/>
            <person name="Kuo A."/>
            <person name="Thoen E."/>
            <person name="Andreopoulos B."/>
            <person name="Lu D."/>
            <person name="Skrede I."/>
            <person name="Drula E."/>
            <person name="Henrissat B."/>
            <person name="Morin E."/>
            <person name="Kohler A."/>
            <person name="Barry K."/>
            <person name="LaButti K."/>
            <person name="Morin E."/>
            <person name="Salamov A."/>
            <person name="Lipzen A."/>
            <person name="Mereny Z."/>
            <person name="Hegedus B."/>
            <person name="Baldrian P."/>
            <person name="Stursova M."/>
            <person name="Weitz H."/>
            <person name="Taylor A."/>
            <person name="Grigoriev I.V."/>
            <person name="Nagy L.G."/>
            <person name="Martin F."/>
            <person name="Kauserud H."/>
        </authorList>
    </citation>
    <scope>NUCLEOTIDE SEQUENCE</scope>
    <source>
        <strain evidence="2">CBHHK002</strain>
    </source>
</reference>
<feature type="region of interest" description="Disordered" evidence="1">
    <location>
        <begin position="1"/>
        <end position="77"/>
    </location>
</feature>
<evidence type="ECO:0000313" key="2">
    <source>
        <dbReference type="EMBL" id="KAJ7349770.1"/>
    </source>
</evidence>
<protein>
    <submittedName>
        <fullName evidence="2">Uncharacterized protein</fullName>
    </submittedName>
</protein>
<keyword evidence="3" id="KW-1185">Reference proteome</keyword>
<dbReference type="AlphaFoldDB" id="A0AAD7A565"/>
<comment type="caution">
    <text evidence="2">The sequence shown here is derived from an EMBL/GenBank/DDBJ whole genome shotgun (WGS) entry which is preliminary data.</text>
</comment>
<evidence type="ECO:0000256" key="1">
    <source>
        <dbReference type="SAM" id="MobiDB-lite"/>
    </source>
</evidence>
<evidence type="ECO:0000313" key="3">
    <source>
        <dbReference type="Proteomes" id="UP001218218"/>
    </source>
</evidence>